<dbReference type="AlphaFoldDB" id="A0AAV4PD96"/>
<comment type="caution">
    <text evidence="2">The sequence shown here is derived from an EMBL/GenBank/DDBJ whole genome shotgun (WGS) entry which is preliminary data.</text>
</comment>
<reference evidence="2 3" key="1">
    <citation type="submission" date="2021-06" db="EMBL/GenBank/DDBJ databases">
        <title>Caerostris extrusa draft genome.</title>
        <authorList>
            <person name="Kono N."/>
            <person name="Arakawa K."/>
        </authorList>
    </citation>
    <scope>NUCLEOTIDE SEQUENCE [LARGE SCALE GENOMIC DNA]</scope>
</reference>
<evidence type="ECO:0000256" key="1">
    <source>
        <dbReference type="SAM" id="Phobius"/>
    </source>
</evidence>
<evidence type="ECO:0000313" key="3">
    <source>
        <dbReference type="Proteomes" id="UP001054945"/>
    </source>
</evidence>
<evidence type="ECO:0000313" key="2">
    <source>
        <dbReference type="EMBL" id="GIX95071.1"/>
    </source>
</evidence>
<keyword evidence="1" id="KW-1133">Transmembrane helix</keyword>
<feature type="transmembrane region" description="Helical" evidence="1">
    <location>
        <begin position="17"/>
        <end position="37"/>
    </location>
</feature>
<proteinExistence type="predicted"/>
<keyword evidence="1" id="KW-0812">Transmembrane</keyword>
<dbReference type="Proteomes" id="UP001054945">
    <property type="component" value="Unassembled WGS sequence"/>
</dbReference>
<sequence>MSSPSSSTIQTVMSSPFIYIMQTVMSSPYILIILAVMSSPSVSIIRTVSNSPSVSLSWTVLSNPPYCEPSTTTLDELWSACVQQAVQQVPTVHLWCVCVCVDGDGNVLPSVNSFRDRCVAMTG</sequence>
<keyword evidence="1" id="KW-0472">Membrane</keyword>
<gene>
    <name evidence="2" type="ORF">CEXT_300511</name>
</gene>
<name>A0AAV4PD96_CAEEX</name>
<organism evidence="2 3">
    <name type="scientific">Caerostris extrusa</name>
    <name type="common">Bark spider</name>
    <name type="synonym">Caerostris bankana</name>
    <dbReference type="NCBI Taxonomy" id="172846"/>
    <lineage>
        <taxon>Eukaryota</taxon>
        <taxon>Metazoa</taxon>
        <taxon>Ecdysozoa</taxon>
        <taxon>Arthropoda</taxon>
        <taxon>Chelicerata</taxon>
        <taxon>Arachnida</taxon>
        <taxon>Araneae</taxon>
        <taxon>Araneomorphae</taxon>
        <taxon>Entelegynae</taxon>
        <taxon>Araneoidea</taxon>
        <taxon>Araneidae</taxon>
        <taxon>Caerostris</taxon>
    </lineage>
</organism>
<dbReference type="EMBL" id="BPLR01004470">
    <property type="protein sequence ID" value="GIX95071.1"/>
    <property type="molecule type" value="Genomic_DNA"/>
</dbReference>
<accession>A0AAV4PD96</accession>
<protein>
    <submittedName>
        <fullName evidence="2">Uncharacterized protein</fullName>
    </submittedName>
</protein>
<keyword evidence="3" id="KW-1185">Reference proteome</keyword>